<keyword evidence="1" id="KW-0472">Membrane</keyword>
<feature type="transmembrane region" description="Helical" evidence="1">
    <location>
        <begin position="6"/>
        <end position="26"/>
    </location>
</feature>
<sequence>MKTMFLYIYVVFGPVDSGCLFLNLYVSSERETPSFHPSLFSLPSTRSHQFPFSPDFPLNLTHPPFLAPCAASALTSPPHSSANQCSAWEECRWETAHSSQMESLSMKLLLTDRAGAQPRRGYDPSFHYTLTRKPKPPHPISIPSRSPLLLTGLRC</sequence>
<name>A0AAN6NNA5_9PEZI</name>
<keyword evidence="1" id="KW-0812">Transmembrane</keyword>
<organism evidence="2 3">
    <name type="scientific">Pseudoneurospora amorphoporcata</name>
    <dbReference type="NCBI Taxonomy" id="241081"/>
    <lineage>
        <taxon>Eukaryota</taxon>
        <taxon>Fungi</taxon>
        <taxon>Dikarya</taxon>
        <taxon>Ascomycota</taxon>
        <taxon>Pezizomycotina</taxon>
        <taxon>Sordariomycetes</taxon>
        <taxon>Sordariomycetidae</taxon>
        <taxon>Sordariales</taxon>
        <taxon>Sordariaceae</taxon>
        <taxon>Pseudoneurospora</taxon>
    </lineage>
</organism>
<dbReference type="AlphaFoldDB" id="A0AAN6NNA5"/>
<keyword evidence="1" id="KW-1133">Transmembrane helix</keyword>
<comment type="caution">
    <text evidence="2">The sequence shown here is derived from an EMBL/GenBank/DDBJ whole genome shotgun (WGS) entry which is preliminary data.</text>
</comment>
<evidence type="ECO:0000313" key="2">
    <source>
        <dbReference type="EMBL" id="KAK3949030.1"/>
    </source>
</evidence>
<reference evidence="2" key="2">
    <citation type="submission" date="2023-06" db="EMBL/GenBank/DDBJ databases">
        <authorList>
            <consortium name="Lawrence Berkeley National Laboratory"/>
            <person name="Mondo S.J."/>
            <person name="Hensen N."/>
            <person name="Bonometti L."/>
            <person name="Westerberg I."/>
            <person name="Brannstrom I.O."/>
            <person name="Guillou S."/>
            <person name="Cros-Aarteil S."/>
            <person name="Calhoun S."/>
            <person name="Haridas S."/>
            <person name="Kuo A."/>
            <person name="Pangilinan J."/>
            <person name="Riley R."/>
            <person name="Labutti K."/>
            <person name="Andreopoulos B."/>
            <person name="Lipzen A."/>
            <person name="Chen C."/>
            <person name="Yanf M."/>
            <person name="Daum C."/>
            <person name="Ng V."/>
            <person name="Clum A."/>
            <person name="Steindorff A."/>
            <person name="Ohm R."/>
            <person name="Martin F."/>
            <person name="Silar P."/>
            <person name="Natvig D."/>
            <person name="Lalanne C."/>
            <person name="Gautier V."/>
            <person name="Ament-Velasquez S.L."/>
            <person name="Kruys A."/>
            <person name="Hutchinson M.I."/>
            <person name="Powell A.J."/>
            <person name="Barry K."/>
            <person name="Miller A.N."/>
            <person name="Grigoriev I.V."/>
            <person name="Debuchy R."/>
            <person name="Gladieux P."/>
            <person name="Thoren M.H."/>
            <person name="Johannesson H."/>
        </authorList>
    </citation>
    <scope>NUCLEOTIDE SEQUENCE</scope>
    <source>
        <strain evidence="2">CBS 626.80</strain>
    </source>
</reference>
<accession>A0AAN6NNA5</accession>
<proteinExistence type="predicted"/>
<gene>
    <name evidence="2" type="ORF">QBC32DRAFT_350118</name>
</gene>
<evidence type="ECO:0000313" key="3">
    <source>
        <dbReference type="Proteomes" id="UP001303222"/>
    </source>
</evidence>
<keyword evidence="3" id="KW-1185">Reference proteome</keyword>
<reference evidence="2" key="1">
    <citation type="journal article" date="2023" name="Mol. Phylogenet. Evol.">
        <title>Genome-scale phylogeny and comparative genomics of the fungal order Sordariales.</title>
        <authorList>
            <person name="Hensen N."/>
            <person name="Bonometti L."/>
            <person name="Westerberg I."/>
            <person name="Brannstrom I.O."/>
            <person name="Guillou S."/>
            <person name="Cros-Aarteil S."/>
            <person name="Calhoun S."/>
            <person name="Haridas S."/>
            <person name="Kuo A."/>
            <person name="Mondo S."/>
            <person name="Pangilinan J."/>
            <person name="Riley R."/>
            <person name="LaButti K."/>
            <person name="Andreopoulos B."/>
            <person name="Lipzen A."/>
            <person name="Chen C."/>
            <person name="Yan M."/>
            <person name="Daum C."/>
            <person name="Ng V."/>
            <person name="Clum A."/>
            <person name="Steindorff A."/>
            <person name="Ohm R.A."/>
            <person name="Martin F."/>
            <person name="Silar P."/>
            <person name="Natvig D.O."/>
            <person name="Lalanne C."/>
            <person name="Gautier V."/>
            <person name="Ament-Velasquez S.L."/>
            <person name="Kruys A."/>
            <person name="Hutchinson M.I."/>
            <person name="Powell A.J."/>
            <person name="Barry K."/>
            <person name="Miller A.N."/>
            <person name="Grigoriev I.V."/>
            <person name="Debuchy R."/>
            <person name="Gladieux P."/>
            <person name="Hiltunen Thoren M."/>
            <person name="Johannesson H."/>
        </authorList>
    </citation>
    <scope>NUCLEOTIDE SEQUENCE</scope>
    <source>
        <strain evidence="2">CBS 626.80</strain>
    </source>
</reference>
<dbReference type="EMBL" id="MU859232">
    <property type="protein sequence ID" value="KAK3949030.1"/>
    <property type="molecule type" value="Genomic_DNA"/>
</dbReference>
<protein>
    <submittedName>
        <fullName evidence="2">Uncharacterized protein</fullName>
    </submittedName>
</protein>
<evidence type="ECO:0000256" key="1">
    <source>
        <dbReference type="SAM" id="Phobius"/>
    </source>
</evidence>
<dbReference type="Proteomes" id="UP001303222">
    <property type="component" value="Unassembled WGS sequence"/>
</dbReference>